<name>A0A1I7TT38_9PELO</name>
<sequence length="288" mass="33110">MNNNLFIPSKTDGLAKSEEPMFWKVIDRFVSMSIHQVEVCLLYIMLQDEEVINRFVILYKAFLELNKNQMTHPRIRQVSKFEEGLTEPKELSMAKIETPEISESKREMMINSQRKAILSLISDDEFLVNLTVANKKSLGLPAKTMKVNFRVRFRFANNSIELIGPQEDLITASCSQMVYEPLGNMKNKSMCIVLNKFHLDYCSIRLTLLQGEVVIERFVTLPKSFLKLHKNKMTFPGARKASKKPCEPDVVIESEPAAKRRKISQDNIDLVTESNKETSDEEKSSILK</sequence>
<dbReference type="AlphaFoldDB" id="A0A1I7TT38"/>
<keyword evidence="2" id="KW-1185">Reference proteome</keyword>
<dbReference type="Proteomes" id="UP000095282">
    <property type="component" value="Unplaced"/>
</dbReference>
<feature type="region of interest" description="Disordered" evidence="1">
    <location>
        <begin position="263"/>
        <end position="288"/>
    </location>
</feature>
<feature type="compositionally biased region" description="Basic and acidic residues" evidence="1">
    <location>
        <begin position="274"/>
        <end position="288"/>
    </location>
</feature>
<organism evidence="2 3">
    <name type="scientific">Caenorhabditis tropicalis</name>
    <dbReference type="NCBI Taxonomy" id="1561998"/>
    <lineage>
        <taxon>Eukaryota</taxon>
        <taxon>Metazoa</taxon>
        <taxon>Ecdysozoa</taxon>
        <taxon>Nematoda</taxon>
        <taxon>Chromadorea</taxon>
        <taxon>Rhabditida</taxon>
        <taxon>Rhabditina</taxon>
        <taxon>Rhabditomorpha</taxon>
        <taxon>Rhabditoidea</taxon>
        <taxon>Rhabditidae</taxon>
        <taxon>Peloderinae</taxon>
        <taxon>Caenorhabditis</taxon>
    </lineage>
</organism>
<protein>
    <submittedName>
        <fullName evidence="3">SPK domain-containing protein</fullName>
    </submittedName>
</protein>
<reference evidence="3" key="1">
    <citation type="submission" date="2016-11" db="UniProtKB">
        <authorList>
            <consortium name="WormBaseParasite"/>
        </authorList>
    </citation>
    <scope>IDENTIFICATION</scope>
</reference>
<evidence type="ECO:0000313" key="3">
    <source>
        <dbReference type="WBParaSite" id="Csp11.Scaffold629.g11503.t1"/>
    </source>
</evidence>
<dbReference type="WBParaSite" id="Csp11.Scaffold629.g11503.t1">
    <property type="protein sequence ID" value="Csp11.Scaffold629.g11503.t1"/>
    <property type="gene ID" value="Csp11.Scaffold629.g11503"/>
</dbReference>
<evidence type="ECO:0000256" key="1">
    <source>
        <dbReference type="SAM" id="MobiDB-lite"/>
    </source>
</evidence>
<accession>A0A1I7TT38</accession>
<evidence type="ECO:0000313" key="2">
    <source>
        <dbReference type="Proteomes" id="UP000095282"/>
    </source>
</evidence>
<proteinExistence type="predicted"/>